<reference evidence="3" key="1">
    <citation type="journal article" date="2017" name="Genome Biol. Evol.">
        <title>The complete genome sequence of the phytopathogenic fungus Sclerotinia sclerotiorum reveals insights into the genome architecture of broad host range pathogens.</title>
        <authorList>
            <person name="Derbyshire M."/>
            <person name="Denton-Giles M."/>
            <person name="Hegedus D."/>
            <person name="Seifbarghy S."/>
            <person name="Rollins J."/>
            <person name="van Kan J."/>
            <person name="Seidl M.F."/>
            <person name="Faino L."/>
            <person name="Mbengue M."/>
            <person name="Navaud O."/>
            <person name="Raffaele S."/>
            <person name="Hammond-Kosack K."/>
            <person name="Heard S."/>
            <person name="Oliver R."/>
        </authorList>
    </citation>
    <scope>NUCLEOTIDE SEQUENCE [LARGE SCALE GENOMIC DNA]</scope>
    <source>
        <strain evidence="3">ATCC 18683 / 1980 / Ss-1</strain>
    </source>
</reference>
<dbReference type="VEuPathDB" id="FungiDB:sscle_01g002200"/>
<dbReference type="Proteomes" id="UP000177798">
    <property type="component" value="Chromosome 1"/>
</dbReference>
<proteinExistence type="predicted"/>
<feature type="compositionally biased region" description="Basic and acidic residues" evidence="1">
    <location>
        <begin position="16"/>
        <end position="41"/>
    </location>
</feature>
<dbReference type="KEGG" id="ssl:SS1G_09873"/>
<accession>A0A1D9PS19</accession>
<dbReference type="AlphaFoldDB" id="A0A1D9PS19"/>
<sequence length="207" mass="22640">MDIETTAVELEEESMDIERKLSTDKIVKKPASKKPDSKKAMDGGIPKKMRKGSLSINSASKAPCKAPSKDPPKSPSTSPSTYPSTSSPTSSLTSPSAASPTTPITSPLKPSLKSPSDPSPDRHLHRPNGKFAPLIRMIRIIGMQGVQRCCETDEMDTDEDYEWNYPGFNGYLLEEFSAKRRQFPEMGLDKVALATYRAGEVNEYGIA</sequence>
<evidence type="ECO:0000313" key="3">
    <source>
        <dbReference type="Proteomes" id="UP000177798"/>
    </source>
</evidence>
<protein>
    <submittedName>
        <fullName evidence="2">Uncharacterized protein</fullName>
    </submittedName>
</protein>
<feature type="compositionally biased region" description="Low complexity" evidence="1">
    <location>
        <begin position="75"/>
        <end position="116"/>
    </location>
</feature>
<name>A0A1D9PS19_SCLS1</name>
<dbReference type="RefSeq" id="XP_001589240.1">
    <property type="nucleotide sequence ID" value="XM_001589190.1"/>
</dbReference>
<feature type="region of interest" description="Disordered" evidence="1">
    <location>
        <begin position="1"/>
        <end position="129"/>
    </location>
</feature>
<gene>
    <name evidence="2" type="ORF">sscle_01g002200</name>
</gene>
<dbReference type="EMBL" id="CP017814">
    <property type="protein sequence ID" value="APA05450.1"/>
    <property type="molecule type" value="Genomic_DNA"/>
</dbReference>
<organism evidence="2 3">
    <name type="scientific">Sclerotinia sclerotiorum (strain ATCC 18683 / 1980 / Ss-1)</name>
    <name type="common">White mold</name>
    <name type="synonym">Whetzelinia sclerotiorum</name>
    <dbReference type="NCBI Taxonomy" id="665079"/>
    <lineage>
        <taxon>Eukaryota</taxon>
        <taxon>Fungi</taxon>
        <taxon>Dikarya</taxon>
        <taxon>Ascomycota</taxon>
        <taxon>Pezizomycotina</taxon>
        <taxon>Leotiomycetes</taxon>
        <taxon>Helotiales</taxon>
        <taxon>Sclerotiniaceae</taxon>
        <taxon>Sclerotinia</taxon>
    </lineage>
</organism>
<evidence type="ECO:0000313" key="2">
    <source>
        <dbReference type="EMBL" id="APA05450.1"/>
    </source>
</evidence>
<dbReference type="OrthoDB" id="3507508at2759"/>
<feature type="compositionally biased region" description="Acidic residues" evidence="1">
    <location>
        <begin position="1"/>
        <end position="15"/>
    </location>
</feature>
<evidence type="ECO:0000256" key="1">
    <source>
        <dbReference type="SAM" id="MobiDB-lite"/>
    </source>
</evidence>